<evidence type="ECO:0000313" key="2">
    <source>
        <dbReference type="Proteomes" id="UP001060336"/>
    </source>
</evidence>
<accession>A0A9J7AUG4</accession>
<dbReference type="InterPro" id="IPR012668">
    <property type="entry name" value="CHP02466"/>
</dbReference>
<dbReference type="KEGG" id="naci:NUH88_21525"/>
<proteinExistence type="predicted"/>
<organism evidence="1 2">
    <name type="scientific">Nisaea acidiphila</name>
    <dbReference type="NCBI Taxonomy" id="1862145"/>
    <lineage>
        <taxon>Bacteria</taxon>
        <taxon>Pseudomonadati</taxon>
        <taxon>Pseudomonadota</taxon>
        <taxon>Alphaproteobacteria</taxon>
        <taxon>Rhodospirillales</taxon>
        <taxon>Thalassobaculaceae</taxon>
        <taxon>Nisaea</taxon>
    </lineage>
</organism>
<dbReference type="RefSeq" id="WP_257768884.1">
    <property type="nucleotide sequence ID" value="NZ_CP102480.1"/>
</dbReference>
<name>A0A9J7AUG4_9PROT</name>
<keyword evidence="2" id="KW-1185">Reference proteome</keyword>
<dbReference type="AlphaFoldDB" id="A0A9J7AUG4"/>
<sequence length="210" mass="22500">MRAKMLFATPLLVDEPFADNPDAVAVLAETVRTRAASDGGVRHSNLGGWQSTHDFLSWSGEEGAHLIRRAITVCNDSTLSFATGHLRRDPLNWSVTAWANVNGPGDGNAAHVHPGAYWSGCFYADDGGIGGEEHIGGALEFTDPRGPLPLMYAPTVKFGLAGCVNAGLGEQFFPKTGQLVVFPSWLRHSVTPYQGTHKRISVAFNLSLNA</sequence>
<dbReference type="Proteomes" id="UP001060336">
    <property type="component" value="Chromosome"/>
</dbReference>
<protein>
    <submittedName>
        <fullName evidence="1">2OG-Fe(II) oxygenase family protein</fullName>
    </submittedName>
</protein>
<evidence type="ECO:0000313" key="1">
    <source>
        <dbReference type="EMBL" id="UUX49956.1"/>
    </source>
</evidence>
<dbReference type="Pfam" id="PF13759">
    <property type="entry name" value="2OG-FeII_Oxy_5"/>
    <property type="match status" value="1"/>
</dbReference>
<dbReference type="EMBL" id="CP102480">
    <property type="protein sequence ID" value="UUX49956.1"/>
    <property type="molecule type" value="Genomic_DNA"/>
</dbReference>
<reference evidence="1" key="1">
    <citation type="submission" date="2022-08" db="EMBL/GenBank/DDBJ databases">
        <title>Nisaea acidiphila sp. nov., isolated from a marine algal debris and emended description of the genus Nisaea Urios et al. 2008.</title>
        <authorList>
            <person name="Kwon K."/>
        </authorList>
    </citation>
    <scope>NUCLEOTIDE SEQUENCE</scope>
    <source>
        <strain evidence="1">MEBiC11861</strain>
    </source>
</reference>
<dbReference type="Gene3D" id="2.60.120.620">
    <property type="entry name" value="q2cbj1_9rhob like domain"/>
    <property type="match status" value="1"/>
</dbReference>
<gene>
    <name evidence="1" type="ORF">NUH88_21525</name>
</gene>
<dbReference type="NCBIfam" id="TIGR02466">
    <property type="entry name" value="TIGR02466 family protein"/>
    <property type="match status" value="1"/>
</dbReference>